<dbReference type="GO" id="GO:0003677">
    <property type="term" value="F:DNA binding"/>
    <property type="evidence" value="ECO:0007669"/>
    <property type="project" value="InterPro"/>
</dbReference>
<name>A0A5J4R5V2_9ZZZZ</name>
<evidence type="ECO:0000313" key="2">
    <source>
        <dbReference type="EMBL" id="KAA6329069.1"/>
    </source>
</evidence>
<dbReference type="NCBIfam" id="TIGR01764">
    <property type="entry name" value="excise"/>
    <property type="match status" value="1"/>
</dbReference>
<protein>
    <recommendedName>
        <fullName evidence="1">Helix-turn-helix domain-containing protein</fullName>
    </recommendedName>
</protein>
<dbReference type="InterPro" id="IPR041657">
    <property type="entry name" value="HTH_17"/>
</dbReference>
<reference evidence="2" key="1">
    <citation type="submission" date="2019-03" db="EMBL/GenBank/DDBJ databases">
        <title>Single cell metagenomics reveals metabolic interactions within the superorganism composed of flagellate Streblomastix strix and complex community of Bacteroidetes bacteria on its surface.</title>
        <authorList>
            <person name="Treitli S.C."/>
            <person name="Kolisko M."/>
            <person name="Husnik F."/>
            <person name="Keeling P."/>
            <person name="Hampl V."/>
        </authorList>
    </citation>
    <scope>NUCLEOTIDE SEQUENCE</scope>
    <source>
        <strain evidence="2">STM</strain>
    </source>
</reference>
<proteinExistence type="predicted"/>
<dbReference type="Pfam" id="PF12728">
    <property type="entry name" value="HTH_17"/>
    <property type="match status" value="1"/>
</dbReference>
<dbReference type="EMBL" id="SNRY01001708">
    <property type="protein sequence ID" value="KAA6329069.1"/>
    <property type="molecule type" value="Genomic_DNA"/>
</dbReference>
<comment type="caution">
    <text evidence="2">The sequence shown here is derived from an EMBL/GenBank/DDBJ whole genome shotgun (WGS) entry which is preliminary data.</text>
</comment>
<feature type="domain" description="Helix-turn-helix" evidence="1">
    <location>
        <begin position="24"/>
        <end position="73"/>
    </location>
</feature>
<evidence type="ECO:0000259" key="1">
    <source>
        <dbReference type="Pfam" id="PF12728"/>
    </source>
</evidence>
<sequence>MENNVLEKRLEKIENLLLGQKDVFTFDECCGYTGISKTYMYKLTCTNKIPHFKPHGKTIYFSKEEIDKWLMQNPVKTTEQIEQEAVTYVVAGHRKR</sequence>
<dbReference type="InterPro" id="IPR010093">
    <property type="entry name" value="SinI_DNA-bd"/>
</dbReference>
<dbReference type="AlphaFoldDB" id="A0A5J4R5V2"/>
<gene>
    <name evidence="2" type="ORF">EZS27_022085</name>
</gene>
<organism evidence="2">
    <name type="scientific">termite gut metagenome</name>
    <dbReference type="NCBI Taxonomy" id="433724"/>
    <lineage>
        <taxon>unclassified sequences</taxon>
        <taxon>metagenomes</taxon>
        <taxon>organismal metagenomes</taxon>
    </lineage>
</organism>
<accession>A0A5J4R5V2</accession>